<name>A0A7G8QAV2_9GAMM</name>
<feature type="compositionally biased region" description="Low complexity" evidence="1">
    <location>
        <begin position="1"/>
        <end position="23"/>
    </location>
</feature>
<evidence type="ECO:0000256" key="1">
    <source>
        <dbReference type="SAM" id="MobiDB-lite"/>
    </source>
</evidence>
<dbReference type="AlphaFoldDB" id="A0A7G8QAV2"/>
<dbReference type="KEGG" id="dtl:H8F01_18765"/>
<gene>
    <name evidence="2" type="ORF">H8F01_18765</name>
</gene>
<evidence type="ECO:0000313" key="3">
    <source>
        <dbReference type="Proteomes" id="UP000515873"/>
    </source>
</evidence>
<dbReference type="Proteomes" id="UP000515873">
    <property type="component" value="Chromosome"/>
</dbReference>
<organism evidence="2 3">
    <name type="scientific">Dyella telluris</name>
    <dbReference type="NCBI Taxonomy" id="2763498"/>
    <lineage>
        <taxon>Bacteria</taxon>
        <taxon>Pseudomonadati</taxon>
        <taxon>Pseudomonadota</taxon>
        <taxon>Gammaproteobacteria</taxon>
        <taxon>Lysobacterales</taxon>
        <taxon>Rhodanobacteraceae</taxon>
        <taxon>Dyella</taxon>
    </lineage>
</organism>
<keyword evidence="3" id="KW-1185">Reference proteome</keyword>
<evidence type="ECO:0000313" key="2">
    <source>
        <dbReference type="EMBL" id="QNK03910.1"/>
    </source>
</evidence>
<feature type="region of interest" description="Disordered" evidence="1">
    <location>
        <begin position="1"/>
        <end position="26"/>
    </location>
</feature>
<reference evidence="2 3" key="1">
    <citation type="submission" date="2020-08" db="EMBL/GenBank/DDBJ databases">
        <title>Dyella sp. G9 isolated from forest soil.</title>
        <authorList>
            <person name="Fu J."/>
            <person name="Qiu L."/>
        </authorList>
    </citation>
    <scope>NUCLEOTIDE SEQUENCE [LARGE SCALE GENOMIC DNA]</scope>
    <source>
        <strain evidence="2 3">G9</strain>
    </source>
</reference>
<proteinExistence type="predicted"/>
<accession>A0A7G8QAV2</accession>
<sequence>MAPAATASVPSPAASTSVATPAADSDDAVIRQVSETIRKHRLTSLADACLDYVVDDSDGATVDVDVHEKHDAACGGDPDTSPRLFSFKLDRASGQLSTDALDLADGDFQPIE</sequence>
<protein>
    <submittedName>
        <fullName evidence="2">Uncharacterized protein</fullName>
    </submittedName>
</protein>
<dbReference type="EMBL" id="CP060412">
    <property type="protein sequence ID" value="QNK03910.1"/>
    <property type="molecule type" value="Genomic_DNA"/>
</dbReference>